<dbReference type="GO" id="GO:0015205">
    <property type="term" value="F:nucleobase transmembrane transporter activity"/>
    <property type="evidence" value="ECO:0007669"/>
    <property type="project" value="TreeGrafter"/>
</dbReference>
<evidence type="ECO:0000313" key="8">
    <source>
        <dbReference type="Proteomes" id="UP001310890"/>
    </source>
</evidence>
<feature type="transmembrane region" description="Helical" evidence="6">
    <location>
        <begin position="64"/>
        <end position="85"/>
    </location>
</feature>
<proteinExistence type="inferred from homology"/>
<evidence type="ECO:0000256" key="1">
    <source>
        <dbReference type="ARBA" id="ARBA00004141"/>
    </source>
</evidence>
<dbReference type="Proteomes" id="UP001310890">
    <property type="component" value="Unassembled WGS sequence"/>
</dbReference>
<dbReference type="Gene3D" id="1.10.4160.10">
    <property type="entry name" value="Hydantoin permease"/>
    <property type="match status" value="1"/>
</dbReference>
<keyword evidence="4 6" id="KW-1133">Transmembrane helix</keyword>
<reference evidence="7" key="1">
    <citation type="submission" date="2023-08" db="EMBL/GenBank/DDBJ databases">
        <title>Black Yeasts Isolated from many extreme environments.</title>
        <authorList>
            <person name="Coleine C."/>
            <person name="Stajich J.E."/>
            <person name="Selbmann L."/>
        </authorList>
    </citation>
    <scope>NUCLEOTIDE SEQUENCE</scope>
    <source>
        <strain evidence="7">CCFEE 5401</strain>
    </source>
</reference>
<evidence type="ECO:0000256" key="5">
    <source>
        <dbReference type="ARBA" id="ARBA00023136"/>
    </source>
</evidence>
<feature type="transmembrane region" description="Helical" evidence="6">
    <location>
        <begin position="495"/>
        <end position="511"/>
    </location>
</feature>
<feature type="transmembrane region" description="Helical" evidence="6">
    <location>
        <begin position="383"/>
        <end position="401"/>
    </location>
</feature>
<dbReference type="Pfam" id="PF02133">
    <property type="entry name" value="Transp_cyt_pur"/>
    <property type="match status" value="1"/>
</dbReference>
<sequence>MQFPQVKRASAVAWQKAGLRVRDPSSWTLLKQSSSVAPPYVWSNIDQDPVPPEQRTWTGWAFTWYWFSDLVTIAGWSAASSVMTVGLSATDAILITLVAALCNAIPTVLNGAIGADLHIAFPIAARASYGYWLSYFCVISRGILALFWFGVQSAYGGQCVTLMIQSIWPSYKHLANTLPTSAGITTQGMVSYFLYWLIQFPFMLIPTHKLQYMFWLKTMLVLPTALAMIIWISVKAGGRSGDFFHQPPTVHGSERAWLWLSSMTSVTGGFSTLAVNIPDFSRFSKKPGSQIWQLPMIPLFKCIVGVFGIVSAAAAKEIYGKILWSPLDIIAMWQTTSGGRAAAFFAATVWLLAQMSVNISANSISFANDITTLMPRWFNIRRGVVFAAVVGGWALCPWLIVKSAKSLLSFLSAYAIFMAPMAGILFTDYWLVKNRRYDVPQLYDPRGIYRYKYGVNWRALVTTILVVVPLLPGMANKISPTTVHIDEGLKHLFDFNWLYGFCLSIVLYWSLNKISPDNATLIPEVVYGTPPVLDGISVADSDVEKQVSYRGDVKPPMEASGAKEIGLVAVV</sequence>
<feature type="transmembrane region" description="Helical" evidence="6">
    <location>
        <begin position="214"/>
        <end position="236"/>
    </location>
</feature>
<dbReference type="AlphaFoldDB" id="A0AAN7T9N7"/>
<dbReference type="NCBIfam" id="TIGR00800">
    <property type="entry name" value="ncs1"/>
    <property type="match status" value="1"/>
</dbReference>
<dbReference type="EMBL" id="JAVRRL010000085">
    <property type="protein sequence ID" value="KAK5108476.1"/>
    <property type="molecule type" value="Genomic_DNA"/>
</dbReference>
<name>A0AAN7T9N7_9PEZI</name>
<dbReference type="GO" id="GO:0005886">
    <property type="term" value="C:plasma membrane"/>
    <property type="evidence" value="ECO:0007669"/>
    <property type="project" value="TreeGrafter"/>
</dbReference>
<organism evidence="7 8">
    <name type="scientific">Meristemomyces frigidus</name>
    <dbReference type="NCBI Taxonomy" id="1508187"/>
    <lineage>
        <taxon>Eukaryota</taxon>
        <taxon>Fungi</taxon>
        <taxon>Dikarya</taxon>
        <taxon>Ascomycota</taxon>
        <taxon>Pezizomycotina</taxon>
        <taxon>Dothideomycetes</taxon>
        <taxon>Dothideomycetidae</taxon>
        <taxon>Mycosphaerellales</taxon>
        <taxon>Teratosphaeriaceae</taxon>
        <taxon>Meristemomyces</taxon>
    </lineage>
</organism>
<dbReference type="FunFam" id="1.10.4160.10:FF:000001">
    <property type="entry name" value="Uracil permease, putative"/>
    <property type="match status" value="1"/>
</dbReference>
<evidence type="ECO:0000256" key="6">
    <source>
        <dbReference type="SAM" id="Phobius"/>
    </source>
</evidence>
<evidence type="ECO:0000256" key="4">
    <source>
        <dbReference type="ARBA" id="ARBA00022989"/>
    </source>
</evidence>
<feature type="transmembrane region" description="Helical" evidence="6">
    <location>
        <begin position="256"/>
        <end position="277"/>
    </location>
</feature>
<keyword evidence="5 6" id="KW-0472">Membrane</keyword>
<feature type="transmembrane region" description="Helical" evidence="6">
    <location>
        <begin position="119"/>
        <end position="138"/>
    </location>
</feature>
<comment type="similarity">
    <text evidence="2">Belongs to the purine-cytosine permease (2.A.39) family.</text>
</comment>
<accession>A0AAN7T9N7</accession>
<evidence type="ECO:0008006" key="9">
    <source>
        <dbReference type="Google" id="ProtNLM"/>
    </source>
</evidence>
<feature type="transmembrane region" description="Helical" evidence="6">
    <location>
        <begin position="188"/>
        <end position="207"/>
    </location>
</feature>
<feature type="transmembrane region" description="Helical" evidence="6">
    <location>
        <begin position="407"/>
        <end position="432"/>
    </location>
</feature>
<evidence type="ECO:0000256" key="3">
    <source>
        <dbReference type="ARBA" id="ARBA00022692"/>
    </source>
</evidence>
<dbReference type="CDD" id="cd11482">
    <property type="entry name" value="SLC-NCS1sbd_NRT1-like"/>
    <property type="match status" value="1"/>
</dbReference>
<feature type="transmembrane region" description="Helical" evidence="6">
    <location>
        <begin position="453"/>
        <end position="475"/>
    </location>
</feature>
<comment type="subcellular location">
    <subcellularLocation>
        <location evidence="1">Membrane</location>
        <topology evidence="1">Multi-pass membrane protein</topology>
    </subcellularLocation>
</comment>
<evidence type="ECO:0000256" key="2">
    <source>
        <dbReference type="ARBA" id="ARBA00008974"/>
    </source>
</evidence>
<protein>
    <recommendedName>
        <fullName evidence="9">Uracil permease</fullName>
    </recommendedName>
</protein>
<comment type="caution">
    <text evidence="7">The sequence shown here is derived from an EMBL/GenBank/DDBJ whole genome shotgun (WGS) entry which is preliminary data.</text>
</comment>
<dbReference type="PANTHER" id="PTHR30618:SF0">
    <property type="entry name" value="PURINE-URACIL PERMEASE NCS1"/>
    <property type="match status" value="1"/>
</dbReference>
<dbReference type="InterPro" id="IPR001248">
    <property type="entry name" value="Pur-cyt_permease"/>
</dbReference>
<evidence type="ECO:0000313" key="7">
    <source>
        <dbReference type="EMBL" id="KAK5108476.1"/>
    </source>
</evidence>
<feature type="transmembrane region" description="Helical" evidence="6">
    <location>
        <begin position="298"/>
        <end position="319"/>
    </location>
</feature>
<keyword evidence="3 6" id="KW-0812">Transmembrane</keyword>
<feature type="transmembrane region" description="Helical" evidence="6">
    <location>
        <begin position="92"/>
        <end position="113"/>
    </location>
</feature>
<gene>
    <name evidence="7" type="ORF">LTR62_008294</name>
</gene>
<dbReference type="InterPro" id="IPR045225">
    <property type="entry name" value="Uracil/uridine/allantoin_perm"/>
</dbReference>
<dbReference type="InterPro" id="IPR012681">
    <property type="entry name" value="NCS1"/>
</dbReference>
<dbReference type="PANTHER" id="PTHR30618">
    <property type="entry name" value="NCS1 FAMILY PURINE/PYRIMIDINE TRANSPORTER"/>
    <property type="match status" value="1"/>
</dbReference>